<protein>
    <submittedName>
        <fullName evidence="4">Extracellular solute-binding protein</fullName>
    </submittedName>
</protein>
<dbReference type="Gene3D" id="3.40.190.10">
    <property type="entry name" value="Periplasmic binding protein-like II"/>
    <property type="match status" value="1"/>
</dbReference>
<name>A0A7T7XNI1_9SPIR</name>
<feature type="signal peptide" evidence="3">
    <location>
        <begin position="1"/>
        <end position="20"/>
    </location>
</feature>
<keyword evidence="3" id="KW-0732">Signal</keyword>
<proteinExistence type="inferred from homology"/>
<dbReference type="PANTHER" id="PTHR43649:SF12">
    <property type="entry name" value="DIACETYLCHITOBIOSE BINDING PROTEIN DASA"/>
    <property type="match status" value="1"/>
</dbReference>
<sequence>MRKFTVLMVLLFSAAVLCFAGGGGDKGGQAGGAGNRASDTIEWWDHFMPIAPLHQQIWDAYTAQTGIKVNYTQYDPAKQSEALLLAFRSNQSPDVFSMTFPQNTVPSMQKEGWFSPMALELKDLPDYVTVNLFEGFTVFGGKVYSFPTMNVLNHNVATWYHKKPVADAGYRTMPQSFAEIRDLAKKVTQQSGGKMYGVVLPISFTTRMNDSIKDWANASGGAREVDWKTGEYQFASPAYFEVFEFLTGLKDDGSVHPVSVNLDMRAARERWAAGEAAILFDGSWNVGVVKSNFPAILDQMGVAEPARKNDRIPYTVYRMPPGGTFFISSNSGNVQAATDILKELTSDEYYIQLANRMDQPPLKLSAVKQADVHSTYVEVIDIFGRTMGFEPHPILKNPDTAQVYAEMREVHPNPAEILQGYYSGAIKDWKAELVKYNDAMTRERDRAIKKIQDQGVKVSIDDWKFPNWQYGMNYTSDKY</sequence>
<gene>
    <name evidence="4" type="ORF">JFL75_01470</name>
</gene>
<dbReference type="AlphaFoldDB" id="A0A7T7XNI1"/>
<dbReference type="PANTHER" id="PTHR43649">
    <property type="entry name" value="ARABINOSE-BINDING PROTEIN-RELATED"/>
    <property type="match status" value="1"/>
</dbReference>
<dbReference type="InterPro" id="IPR006059">
    <property type="entry name" value="SBP"/>
</dbReference>
<dbReference type="EMBL" id="CP067089">
    <property type="protein sequence ID" value="QQO09615.1"/>
    <property type="molecule type" value="Genomic_DNA"/>
</dbReference>
<dbReference type="RefSeq" id="WP_215626918.1">
    <property type="nucleotide sequence ID" value="NZ_CP067089.2"/>
</dbReference>
<dbReference type="Proteomes" id="UP000595917">
    <property type="component" value="Chromosome"/>
</dbReference>
<dbReference type="GO" id="GO:0042597">
    <property type="term" value="C:periplasmic space"/>
    <property type="evidence" value="ECO:0007669"/>
    <property type="project" value="UniProtKB-SubCell"/>
</dbReference>
<reference evidence="4" key="1">
    <citation type="submission" date="2021-01" db="EMBL/GenBank/DDBJ databases">
        <title>Description of Breznakiella homolactica.</title>
        <authorList>
            <person name="Song Y."/>
            <person name="Brune A."/>
        </authorList>
    </citation>
    <scope>NUCLEOTIDE SEQUENCE</scope>
    <source>
        <strain evidence="4">RmG30</strain>
    </source>
</reference>
<comment type="similarity">
    <text evidence="2">Belongs to the bacterial solute-binding protein 1 family.</text>
</comment>
<evidence type="ECO:0000313" key="5">
    <source>
        <dbReference type="Proteomes" id="UP000595917"/>
    </source>
</evidence>
<organism evidence="4 5">
    <name type="scientific">Breznakiella homolactica</name>
    <dbReference type="NCBI Taxonomy" id="2798577"/>
    <lineage>
        <taxon>Bacteria</taxon>
        <taxon>Pseudomonadati</taxon>
        <taxon>Spirochaetota</taxon>
        <taxon>Spirochaetia</taxon>
        <taxon>Spirochaetales</taxon>
        <taxon>Breznakiellaceae</taxon>
        <taxon>Breznakiella</taxon>
    </lineage>
</organism>
<dbReference type="Pfam" id="PF01547">
    <property type="entry name" value="SBP_bac_1"/>
    <property type="match status" value="1"/>
</dbReference>
<accession>A0A7T7XNI1</accession>
<dbReference type="KEGG" id="bhc:JFL75_01470"/>
<evidence type="ECO:0000256" key="2">
    <source>
        <dbReference type="ARBA" id="ARBA00008520"/>
    </source>
</evidence>
<feature type="chain" id="PRO_5031471840" evidence="3">
    <location>
        <begin position="21"/>
        <end position="479"/>
    </location>
</feature>
<evidence type="ECO:0000256" key="3">
    <source>
        <dbReference type="SAM" id="SignalP"/>
    </source>
</evidence>
<dbReference type="SUPFAM" id="SSF53850">
    <property type="entry name" value="Periplasmic binding protein-like II"/>
    <property type="match status" value="1"/>
</dbReference>
<dbReference type="InterPro" id="IPR050490">
    <property type="entry name" value="Bact_solute-bd_prot1"/>
</dbReference>
<evidence type="ECO:0000313" key="4">
    <source>
        <dbReference type="EMBL" id="QQO09615.1"/>
    </source>
</evidence>
<evidence type="ECO:0000256" key="1">
    <source>
        <dbReference type="ARBA" id="ARBA00004418"/>
    </source>
</evidence>
<comment type="subcellular location">
    <subcellularLocation>
        <location evidence="1">Periplasm</location>
    </subcellularLocation>
</comment>
<keyword evidence="5" id="KW-1185">Reference proteome</keyword>